<dbReference type="Pfam" id="PF00176">
    <property type="entry name" value="SNF2-rel_dom"/>
    <property type="match status" value="1"/>
</dbReference>
<name>A0AAE1QAI6_9EUCA</name>
<feature type="domain" description="Helicase ATP-binding" evidence="2">
    <location>
        <begin position="92"/>
        <end position="164"/>
    </location>
</feature>
<dbReference type="InterPro" id="IPR014001">
    <property type="entry name" value="Helicase_ATP-bd"/>
</dbReference>
<dbReference type="InterPro" id="IPR049730">
    <property type="entry name" value="SNF2/RAD54-like_C"/>
</dbReference>
<dbReference type="Gene3D" id="3.40.50.10810">
    <property type="entry name" value="Tandem AAA-ATPase domain"/>
    <property type="match status" value="1"/>
</dbReference>
<evidence type="ECO:0000256" key="1">
    <source>
        <dbReference type="ARBA" id="ARBA00022801"/>
    </source>
</evidence>
<dbReference type="PANTHER" id="PTHR45629:SF7">
    <property type="entry name" value="DNA EXCISION REPAIR PROTEIN ERCC-6-RELATED"/>
    <property type="match status" value="1"/>
</dbReference>
<protein>
    <recommendedName>
        <fullName evidence="2">Helicase ATP-binding domain-containing protein</fullName>
    </recommendedName>
</protein>
<comment type="caution">
    <text evidence="3">The sequence shown here is derived from an EMBL/GenBank/DDBJ whole genome shotgun (WGS) entry which is preliminary data.</text>
</comment>
<dbReference type="Proteomes" id="UP001292094">
    <property type="component" value="Unassembled WGS sequence"/>
</dbReference>
<dbReference type="InterPro" id="IPR000330">
    <property type="entry name" value="SNF2_N"/>
</dbReference>
<dbReference type="Gene3D" id="3.40.50.300">
    <property type="entry name" value="P-loop containing nucleotide triphosphate hydrolases"/>
    <property type="match status" value="2"/>
</dbReference>
<sequence>MTTSAHEVFIRKILAQPFKVPIANYVSQGGFGRGLGIRRSGVRRPLHDPDEPGALVLYLPTQLSATEKLTANLEKLEPGGGSGGGSNVVLSVVASPERELACRDKQDLVGLILCDEGHRLKNCENQIYCALAGMKAQRRVLLSGTPIQNDLLEYFSLVHFVNAGILGEAGEFRRKYERPIVRGRDADATDNEHRIGKEKLEELIAVVSRCIIRWTNDILSKYLPVKREHVVCCPLTPIQRHGDGWLGNSALAVITSMKKLCNHPDLIWQKVKAKESGYTELQPHFPPGHDPKHLHPELSGKVAVLDALLALIRSGTDDQVVLISNYTQTLDLFQQLAALRHYPPLFMFDPDWNPANDDQAMARVWRDGQKKDCCIYRLLATGSIEKIFQRQTHKKALSSCVVDCEEDVQRHFSAAQLKELLILSPETTTSDTHDNVVGTAAAGDQANTHRFIPPRKTHQCTLQVAEFEDAEQFVKNFGGRLCRYPKSTCDLRFIGQQEILYATNRQCDVTMRDN</sequence>
<dbReference type="GO" id="GO:0005524">
    <property type="term" value="F:ATP binding"/>
    <property type="evidence" value="ECO:0007669"/>
    <property type="project" value="InterPro"/>
</dbReference>
<gene>
    <name evidence="3" type="ORF">Pmani_006559</name>
</gene>
<dbReference type="CDD" id="cd18793">
    <property type="entry name" value="SF2_C_SNF"/>
    <property type="match status" value="1"/>
</dbReference>
<keyword evidence="4" id="KW-1185">Reference proteome</keyword>
<dbReference type="PROSITE" id="PS51192">
    <property type="entry name" value="HELICASE_ATP_BIND_1"/>
    <property type="match status" value="1"/>
</dbReference>
<accession>A0AAE1QAI6</accession>
<evidence type="ECO:0000313" key="3">
    <source>
        <dbReference type="EMBL" id="KAK4322766.1"/>
    </source>
</evidence>
<dbReference type="GO" id="GO:0016787">
    <property type="term" value="F:hydrolase activity"/>
    <property type="evidence" value="ECO:0007669"/>
    <property type="project" value="UniProtKB-KW"/>
</dbReference>
<keyword evidence="1" id="KW-0378">Hydrolase</keyword>
<dbReference type="AlphaFoldDB" id="A0AAE1QAI6"/>
<proteinExistence type="predicted"/>
<dbReference type="InterPro" id="IPR027417">
    <property type="entry name" value="P-loop_NTPase"/>
</dbReference>
<organism evidence="3 4">
    <name type="scientific">Petrolisthes manimaculis</name>
    <dbReference type="NCBI Taxonomy" id="1843537"/>
    <lineage>
        <taxon>Eukaryota</taxon>
        <taxon>Metazoa</taxon>
        <taxon>Ecdysozoa</taxon>
        <taxon>Arthropoda</taxon>
        <taxon>Crustacea</taxon>
        <taxon>Multicrustacea</taxon>
        <taxon>Malacostraca</taxon>
        <taxon>Eumalacostraca</taxon>
        <taxon>Eucarida</taxon>
        <taxon>Decapoda</taxon>
        <taxon>Pleocyemata</taxon>
        <taxon>Anomura</taxon>
        <taxon>Galatheoidea</taxon>
        <taxon>Porcellanidae</taxon>
        <taxon>Petrolisthes</taxon>
    </lineage>
</organism>
<dbReference type="GO" id="GO:0007131">
    <property type="term" value="P:reciprocal meiotic recombination"/>
    <property type="evidence" value="ECO:0007669"/>
    <property type="project" value="TreeGrafter"/>
</dbReference>
<dbReference type="InterPro" id="IPR038718">
    <property type="entry name" value="SNF2-like_sf"/>
</dbReference>
<evidence type="ECO:0000259" key="2">
    <source>
        <dbReference type="PROSITE" id="PS51192"/>
    </source>
</evidence>
<dbReference type="GO" id="GO:0005634">
    <property type="term" value="C:nucleus"/>
    <property type="evidence" value="ECO:0007669"/>
    <property type="project" value="TreeGrafter"/>
</dbReference>
<dbReference type="GO" id="GO:0045003">
    <property type="term" value="P:double-strand break repair via synthesis-dependent strand annealing"/>
    <property type="evidence" value="ECO:0007669"/>
    <property type="project" value="TreeGrafter"/>
</dbReference>
<dbReference type="GO" id="GO:0015616">
    <property type="term" value="F:DNA translocase activity"/>
    <property type="evidence" value="ECO:0007669"/>
    <property type="project" value="TreeGrafter"/>
</dbReference>
<evidence type="ECO:0000313" key="4">
    <source>
        <dbReference type="Proteomes" id="UP001292094"/>
    </source>
</evidence>
<dbReference type="EMBL" id="JAWZYT010000501">
    <property type="protein sequence ID" value="KAK4322766.1"/>
    <property type="molecule type" value="Genomic_DNA"/>
</dbReference>
<dbReference type="SUPFAM" id="SSF52540">
    <property type="entry name" value="P-loop containing nucleoside triphosphate hydrolases"/>
    <property type="match status" value="1"/>
</dbReference>
<dbReference type="PANTHER" id="PTHR45629">
    <property type="entry name" value="SNF2/RAD54 FAMILY MEMBER"/>
    <property type="match status" value="1"/>
</dbReference>
<reference evidence="3" key="1">
    <citation type="submission" date="2023-11" db="EMBL/GenBank/DDBJ databases">
        <title>Genome assemblies of two species of porcelain crab, Petrolisthes cinctipes and Petrolisthes manimaculis (Anomura: Porcellanidae).</title>
        <authorList>
            <person name="Angst P."/>
        </authorList>
    </citation>
    <scope>NUCLEOTIDE SEQUENCE</scope>
    <source>
        <strain evidence="3">PB745_02</strain>
        <tissue evidence="3">Gill</tissue>
    </source>
</reference>
<dbReference type="InterPro" id="IPR050496">
    <property type="entry name" value="SNF2_RAD54_helicase_repair"/>
</dbReference>